<evidence type="ECO:0000259" key="10">
    <source>
        <dbReference type="Pfam" id="PF01266"/>
    </source>
</evidence>
<dbReference type="UniPathway" id="UPA00618">
    <property type="reaction ID" value="UER00674"/>
</dbReference>
<dbReference type="PROSITE" id="PS00978">
    <property type="entry name" value="FAD_G3PDH_2"/>
    <property type="match status" value="1"/>
</dbReference>
<dbReference type="GO" id="GO:0019563">
    <property type="term" value="P:glycerol catabolic process"/>
    <property type="evidence" value="ECO:0007669"/>
    <property type="project" value="UniProtKB-UniPathway"/>
</dbReference>
<dbReference type="RefSeq" id="WP_181730690.1">
    <property type="nucleotide sequence ID" value="NZ_JACEIR010000001.1"/>
</dbReference>
<evidence type="ECO:0000256" key="2">
    <source>
        <dbReference type="ARBA" id="ARBA00004977"/>
    </source>
</evidence>
<comment type="similarity">
    <text evidence="3 9">Belongs to the FAD-dependent glycerol-3-phosphate dehydrogenase family.</text>
</comment>
<evidence type="ECO:0000313" key="13">
    <source>
        <dbReference type="Proteomes" id="UP000633619"/>
    </source>
</evidence>
<dbReference type="Pfam" id="PF01266">
    <property type="entry name" value="DAO"/>
    <property type="match status" value="1"/>
</dbReference>
<evidence type="ECO:0000259" key="11">
    <source>
        <dbReference type="Pfam" id="PF16901"/>
    </source>
</evidence>
<keyword evidence="5" id="KW-0319">Glycerol metabolism</keyword>
<dbReference type="Gene3D" id="3.50.50.60">
    <property type="entry name" value="FAD/NAD(P)-binding domain"/>
    <property type="match status" value="1"/>
</dbReference>
<evidence type="ECO:0000256" key="4">
    <source>
        <dbReference type="ARBA" id="ARBA00022630"/>
    </source>
</evidence>
<dbReference type="Pfam" id="PF16901">
    <property type="entry name" value="DAO_C"/>
    <property type="match status" value="1"/>
</dbReference>
<dbReference type="AlphaFoldDB" id="A0A8I1A8K1"/>
<comment type="pathway">
    <text evidence="2">Polyol metabolism; glycerol degradation via glycerol kinase pathway; glycerone phosphate from sn-glycerol 3-phosphate (aerobic route): step 1/1.</text>
</comment>
<name>A0A8I1A8K1_THEIN</name>
<dbReference type="PANTHER" id="PTHR11985:SF35">
    <property type="entry name" value="ANAEROBIC GLYCEROL-3-PHOSPHATE DEHYDROGENASE SUBUNIT A"/>
    <property type="match status" value="1"/>
</dbReference>
<dbReference type="Proteomes" id="UP000633619">
    <property type="component" value="Unassembled WGS sequence"/>
</dbReference>
<dbReference type="Gene3D" id="3.30.9.10">
    <property type="entry name" value="D-Amino Acid Oxidase, subunit A, domain 2"/>
    <property type="match status" value="1"/>
</dbReference>
<comment type="caution">
    <text evidence="12">The sequence shown here is derived from an EMBL/GenBank/DDBJ whole genome shotgun (WGS) entry which is preliminary data.</text>
</comment>
<dbReference type="PROSITE" id="PS00977">
    <property type="entry name" value="FAD_G3PDH_1"/>
    <property type="match status" value="1"/>
</dbReference>
<dbReference type="PANTHER" id="PTHR11985">
    <property type="entry name" value="GLYCEROL-3-PHOSPHATE DEHYDROGENASE"/>
    <property type="match status" value="1"/>
</dbReference>
<dbReference type="EC" id="1.1.5.3" evidence="9"/>
<comment type="cofactor">
    <cofactor evidence="1 9">
        <name>FAD</name>
        <dbReference type="ChEBI" id="CHEBI:57692"/>
    </cofactor>
</comment>
<gene>
    <name evidence="12" type="ORF">I8U20_13975</name>
</gene>
<dbReference type="InterPro" id="IPR000447">
    <property type="entry name" value="G3P_DH_FAD-dep"/>
</dbReference>
<dbReference type="GO" id="GO:0004368">
    <property type="term" value="F:glycerol-3-phosphate dehydrogenase (quinone) activity"/>
    <property type="evidence" value="ECO:0007669"/>
    <property type="project" value="UniProtKB-EC"/>
</dbReference>
<keyword evidence="7 9" id="KW-0560">Oxidoreductase</keyword>
<evidence type="ECO:0000256" key="5">
    <source>
        <dbReference type="ARBA" id="ARBA00022798"/>
    </source>
</evidence>
<dbReference type="SUPFAM" id="SSF51905">
    <property type="entry name" value="FAD/NAD(P)-binding domain"/>
    <property type="match status" value="1"/>
</dbReference>
<reference evidence="12 13" key="1">
    <citation type="submission" date="2020-12" db="EMBL/GenBank/DDBJ databases">
        <title>WGS of Thermoactinomyces spp.</title>
        <authorList>
            <person name="Cheng K."/>
        </authorList>
    </citation>
    <scope>NUCLEOTIDE SEQUENCE [LARGE SCALE GENOMIC DNA]</scope>
    <source>
        <strain evidence="13">CICC 10671\DSM 43846</strain>
    </source>
</reference>
<dbReference type="InterPro" id="IPR031656">
    <property type="entry name" value="DAO_C"/>
</dbReference>
<feature type="domain" description="Alpha-glycerophosphate oxidase C-terminal" evidence="11">
    <location>
        <begin position="405"/>
        <end position="533"/>
    </location>
</feature>
<evidence type="ECO:0000256" key="7">
    <source>
        <dbReference type="ARBA" id="ARBA00023002"/>
    </source>
</evidence>
<dbReference type="GO" id="GO:0009331">
    <property type="term" value="C:glycerol-3-phosphate dehydrogenase (FAD) complex"/>
    <property type="evidence" value="ECO:0007669"/>
    <property type="project" value="UniProtKB-UniRule"/>
</dbReference>
<accession>A0A8I1A8K1</accession>
<dbReference type="InterPro" id="IPR038299">
    <property type="entry name" value="DAO_C_sf"/>
</dbReference>
<evidence type="ECO:0000256" key="6">
    <source>
        <dbReference type="ARBA" id="ARBA00022827"/>
    </source>
</evidence>
<evidence type="ECO:0000256" key="3">
    <source>
        <dbReference type="ARBA" id="ARBA00007330"/>
    </source>
</evidence>
<protein>
    <recommendedName>
        <fullName evidence="9">Glycerol-3-phosphate dehydrogenase</fullName>
        <ecNumber evidence="9">1.1.5.3</ecNumber>
    </recommendedName>
</protein>
<keyword evidence="6" id="KW-0274">FAD</keyword>
<comment type="catalytic activity">
    <reaction evidence="8 9">
        <text>a quinone + sn-glycerol 3-phosphate = dihydroxyacetone phosphate + a quinol</text>
        <dbReference type="Rhea" id="RHEA:18977"/>
        <dbReference type="ChEBI" id="CHEBI:24646"/>
        <dbReference type="ChEBI" id="CHEBI:57597"/>
        <dbReference type="ChEBI" id="CHEBI:57642"/>
        <dbReference type="ChEBI" id="CHEBI:132124"/>
        <dbReference type="EC" id="1.1.5.3"/>
    </reaction>
</comment>
<evidence type="ECO:0000256" key="8">
    <source>
        <dbReference type="ARBA" id="ARBA00049055"/>
    </source>
</evidence>
<dbReference type="InterPro" id="IPR036188">
    <property type="entry name" value="FAD/NAD-bd_sf"/>
</dbReference>
<dbReference type="InterPro" id="IPR006076">
    <property type="entry name" value="FAD-dep_OxRdtase"/>
</dbReference>
<evidence type="ECO:0000313" key="12">
    <source>
        <dbReference type="EMBL" id="MBH8596408.1"/>
    </source>
</evidence>
<feature type="domain" description="FAD dependent oxidoreductase" evidence="10">
    <location>
        <begin position="23"/>
        <end position="347"/>
    </location>
</feature>
<keyword evidence="4 9" id="KW-0285">Flavoprotein</keyword>
<dbReference type="PRINTS" id="PR01001">
    <property type="entry name" value="FADG3PDH"/>
</dbReference>
<sequence>MSGAFSVLNREQKIKDVLSREIDLLVIGGGITGAGIALDAKTRGLNTVLIEMQDFAAGTSSRSTKLVHGGLRYLKQLEVRLVKEVGRERAIVYENGPHVTRPEWMLLPVIQGGTYGKLASSIGIWLYDYLAGVKKSERRQMLNREETLEKEPLLRKEGLKGSAYYVEYRTDDARLTLEVLKKAVEYGVDAFNYMKAEELLYQDGKLAGVQVRDLLNGEIYQIYAKKIVNATGPWCDEIREKDGSKKGKTLHWTKGVHLVVDQGRFPLRQAVYFDTPDGRMVFAIPRDGKTYIGTTDTDYSGDLAHPRVTEEDRDYLLNAANFMFPDIRLTKDDVESSWAGIRPLIHEEGKSPSEISRKDEIFRSPSGLITIAGGKLTGYRKMAERTVDLVAKELTEEEGYQLKPCHTDRIRISGGEVGGSDQWQAFLEAKKKAGEAIGLSAQAAEELVQRYGSNVDQVYRYVEKGKEAASRYQLAPEVYGMLKYGILEESVATPADFFIRRTGSLLFQIDWVHQWKDSVLQMMKDEFGWTEDEMKKYHDQLQKELEVATTAVERE</sequence>
<dbReference type="EMBL" id="JAECVW010000015">
    <property type="protein sequence ID" value="MBH8596408.1"/>
    <property type="molecule type" value="Genomic_DNA"/>
</dbReference>
<dbReference type="GO" id="GO:0046168">
    <property type="term" value="P:glycerol-3-phosphate catabolic process"/>
    <property type="evidence" value="ECO:0007669"/>
    <property type="project" value="TreeGrafter"/>
</dbReference>
<keyword evidence="13" id="KW-1185">Reference proteome</keyword>
<organism evidence="12 13">
    <name type="scientific">Thermoactinomyces intermedius</name>
    <dbReference type="NCBI Taxonomy" id="2024"/>
    <lineage>
        <taxon>Bacteria</taxon>
        <taxon>Bacillati</taxon>
        <taxon>Bacillota</taxon>
        <taxon>Bacilli</taxon>
        <taxon>Bacillales</taxon>
        <taxon>Thermoactinomycetaceae</taxon>
        <taxon>Thermoactinomyces</taxon>
    </lineage>
</organism>
<dbReference type="SUPFAM" id="SSF54373">
    <property type="entry name" value="FAD-linked reductases, C-terminal domain"/>
    <property type="match status" value="1"/>
</dbReference>
<dbReference type="Gene3D" id="1.10.8.870">
    <property type="entry name" value="Alpha-glycerophosphate oxidase, cap domain"/>
    <property type="match status" value="1"/>
</dbReference>
<proteinExistence type="inferred from homology"/>
<evidence type="ECO:0000256" key="9">
    <source>
        <dbReference type="RuleBase" id="RU361217"/>
    </source>
</evidence>
<evidence type="ECO:0000256" key="1">
    <source>
        <dbReference type="ARBA" id="ARBA00001974"/>
    </source>
</evidence>